<dbReference type="Pfam" id="PF11297">
    <property type="entry name" value="DUF3098"/>
    <property type="match status" value="1"/>
</dbReference>
<evidence type="ECO:0000256" key="1">
    <source>
        <dbReference type="SAM" id="Phobius"/>
    </source>
</evidence>
<dbReference type="AlphaFoldDB" id="A0A0S2HZY7"/>
<dbReference type="InterPro" id="IPR021448">
    <property type="entry name" value="DUF3098"/>
</dbReference>
<evidence type="ECO:0000313" key="3">
    <source>
        <dbReference type="Proteomes" id="UP000064893"/>
    </source>
</evidence>
<keyword evidence="3" id="KW-1185">Reference proteome</keyword>
<dbReference type="EMBL" id="CP013118">
    <property type="protein sequence ID" value="ALO15575.1"/>
    <property type="molecule type" value="Genomic_DNA"/>
</dbReference>
<keyword evidence="1" id="KW-0812">Transmembrane</keyword>
<keyword evidence="1" id="KW-0472">Membrane</keyword>
<gene>
    <name evidence="2" type="ORF">L21SP5_01936</name>
</gene>
<dbReference type="RefSeq" id="WP_057953021.1">
    <property type="nucleotide sequence ID" value="NZ_CP013118.1"/>
</dbReference>
<proteinExistence type="predicted"/>
<dbReference type="Proteomes" id="UP000064893">
    <property type="component" value="Chromosome"/>
</dbReference>
<evidence type="ECO:0000313" key="2">
    <source>
        <dbReference type="EMBL" id="ALO15575.1"/>
    </source>
</evidence>
<reference evidence="2 3" key="1">
    <citation type="submission" date="2015-11" db="EMBL/GenBank/DDBJ databases">
        <title>Description and complete genome sequence of a novel strain predominating in hypersaline microbial mats and representing a new family of the Bacteriodetes phylum.</title>
        <authorList>
            <person name="Spring S."/>
            <person name="Bunk B."/>
            <person name="Sproer C."/>
            <person name="Klenk H.-P."/>
        </authorList>
    </citation>
    <scope>NUCLEOTIDE SEQUENCE [LARGE SCALE GENOMIC DNA]</scope>
    <source>
        <strain evidence="2 3">L21-Spi-D4</strain>
    </source>
</reference>
<feature type="transmembrane region" description="Helical" evidence="1">
    <location>
        <begin position="21"/>
        <end position="38"/>
    </location>
</feature>
<accession>A0A0S2HZY7</accession>
<keyword evidence="1" id="KW-1133">Transmembrane helix</keyword>
<dbReference type="STRING" id="1307839.L21SP5_01936"/>
<dbReference type="PATRIC" id="fig|1307839.3.peg.2044"/>
<sequence length="84" mass="9629">MAEKKSNKLTFAIPKDSYKHLLIGFGVVIIGFLLMMGGGSDNPEEFSREIFSFRRITLAPLFVLAGFIYIMWAIMRKPKKKEDQ</sequence>
<dbReference type="KEGG" id="blq:L21SP5_01936"/>
<feature type="transmembrane region" description="Helical" evidence="1">
    <location>
        <begin position="58"/>
        <end position="75"/>
    </location>
</feature>
<organism evidence="2 3">
    <name type="scientific">Salinivirga cyanobacteriivorans</name>
    <dbReference type="NCBI Taxonomy" id="1307839"/>
    <lineage>
        <taxon>Bacteria</taxon>
        <taxon>Pseudomonadati</taxon>
        <taxon>Bacteroidota</taxon>
        <taxon>Bacteroidia</taxon>
        <taxon>Bacteroidales</taxon>
        <taxon>Salinivirgaceae</taxon>
        <taxon>Salinivirga</taxon>
    </lineage>
</organism>
<evidence type="ECO:0008006" key="4">
    <source>
        <dbReference type="Google" id="ProtNLM"/>
    </source>
</evidence>
<protein>
    <recommendedName>
        <fullName evidence="4">DUF3098 domain-containing protein</fullName>
    </recommendedName>
</protein>
<name>A0A0S2HZY7_9BACT</name>
<dbReference type="OrthoDB" id="963379at2"/>